<organism evidence="2 3">
    <name type="scientific">Trypanosoma rangeli SC58</name>
    <dbReference type="NCBI Taxonomy" id="429131"/>
    <lineage>
        <taxon>Eukaryota</taxon>
        <taxon>Discoba</taxon>
        <taxon>Euglenozoa</taxon>
        <taxon>Kinetoplastea</taxon>
        <taxon>Metakinetoplastina</taxon>
        <taxon>Trypanosomatida</taxon>
        <taxon>Trypanosomatidae</taxon>
        <taxon>Trypanosoma</taxon>
        <taxon>Herpetosoma</taxon>
    </lineage>
</organism>
<dbReference type="Proteomes" id="UP000031737">
    <property type="component" value="Unassembled WGS sequence"/>
</dbReference>
<dbReference type="PANTHER" id="PTHR45694">
    <property type="entry name" value="GLUTAREDOXIN 2"/>
    <property type="match status" value="1"/>
</dbReference>
<dbReference type="PROSITE" id="PS51354">
    <property type="entry name" value="GLUTAREDOXIN_2"/>
    <property type="match status" value="1"/>
</dbReference>
<dbReference type="GO" id="GO:0034599">
    <property type="term" value="P:cellular response to oxidative stress"/>
    <property type="evidence" value="ECO:0007669"/>
    <property type="project" value="TreeGrafter"/>
</dbReference>
<dbReference type="SUPFAM" id="SSF52833">
    <property type="entry name" value="Thioredoxin-like"/>
    <property type="match status" value="1"/>
</dbReference>
<dbReference type="Pfam" id="PF00462">
    <property type="entry name" value="Glutaredoxin"/>
    <property type="match status" value="1"/>
</dbReference>
<proteinExistence type="predicted"/>
<evidence type="ECO:0000313" key="3">
    <source>
        <dbReference type="Proteomes" id="UP000031737"/>
    </source>
</evidence>
<dbReference type="GO" id="GO:0005737">
    <property type="term" value="C:cytoplasm"/>
    <property type="evidence" value="ECO:0007669"/>
    <property type="project" value="TreeGrafter"/>
</dbReference>
<dbReference type="InterPro" id="IPR014025">
    <property type="entry name" value="Glutaredoxin_subgr"/>
</dbReference>
<reference evidence="2 3" key="1">
    <citation type="submission" date="2013-07" db="EMBL/GenBank/DDBJ databases">
        <authorList>
            <person name="Stoco P.H."/>
            <person name="Wagner G."/>
            <person name="Gerber A."/>
            <person name="Zaha A."/>
            <person name="Thompson C."/>
            <person name="Bartholomeu D.C."/>
            <person name="Luckemeyer D.D."/>
            <person name="Bahia D."/>
            <person name="Loreto E."/>
            <person name="Prestes E.B."/>
            <person name="Lima F.M."/>
            <person name="Rodrigues-Luiz G."/>
            <person name="Vallejo G.A."/>
            <person name="Filho J.F."/>
            <person name="Monteiro K.M."/>
            <person name="Tyler K.M."/>
            <person name="de Almeida L.G."/>
            <person name="Ortiz M.F."/>
            <person name="Siervo M.A."/>
            <person name="de Moraes M.H."/>
            <person name="Cunha O.L."/>
            <person name="Mendonca-Neto R."/>
            <person name="Silva R."/>
            <person name="Teixeira S.M."/>
            <person name="Murta S.M."/>
            <person name="Sincero T.C."/>
            <person name="Mendes T.A."/>
            <person name="Urmenyi T.P."/>
            <person name="Silva V.G."/>
            <person name="da Rocha W.D."/>
            <person name="Andersson B."/>
            <person name="Romanha A.J."/>
            <person name="Steindel M."/>
            <person name="de Vasconcelos A.T."/>
            <person name="Grisard E.C."/>
        </authorList>
    </citation>
    <scope>NUCLEOTIDE SEQUENCE [LARGE SCALE GENOMIC DNA]</scope>
    <source>
        <strain evidence="2 3">SC58</strain>
    </source>
</reference>
<dbReference type="CDD" id="cd03419">
    <property type="entry name" value="GRX_GRXh_1_2_like"/>
    <property type="match status" value="1"/>
</dbReference>
<dbReference type="OrthoDB" id="418495at2759"/>
<dbReference type="AlphaFoldDB" id="A0A061J3I6"/>
<dbReference type="EMBL" id="AUPL01004435">
    <property type="protein sequence ID" value="ESL07872.1"/>
    <property type="molecule type" value="Genomic_DNA"/>
</dbReference>
<feature type="domain" description="Glutaredoxin" evidence="1">
    <location>
        <begin position="27"/>
        <end position="88"/>
    </location>
</feature>
<dbReference type="GO" id="GO:0015038">
    <property type="term" value="F:glutathione disulfide oxidoreductase activity"/>
    <property type="evidence" value="ECO:0007669"/>
    <property type="project" value="TreeGrafter"/>
</dbReference>
<comment type="caution">
    <text evidence="2">The sequence shown here is derived from an EMBL/GenBank/DDBJ whole genome shotgun (WGS) entry which is preliminary data.</text>
</comment>
<dbReference type="Gene3D" id="3.40.30.10">
    <property type="entry name" value="Glutaredoxin"/>
    <property type="match status" value="1"/>
</dbReference>
<dbReference type="VEuPathDB" id="TriTrypDB:TRSC58_04435"/>
<keyword evidence="3" id="KW-1185">Reference proteome</keyword>
<dbReference type="PRINTS" id="PR00160">
    <property type="entry name" value="GLUTAREDOXIN"/>
</dbReference>
<evidence type="ECO:0000259" key="1">
    <source>
        <dbReference type="Pfam" id="PF00462"/>
    </source>
</evidence>
<sequence length="111" mass="12684">MSGKMNNALDPAKAPQFLDMMLRRNKIVIISATYCEYCTKLKMLLIEMKHRFVSLEINIIPNGREVFAEVVGRTGVHTVPQVFLNGKYFGGYDDLVALYRRGELSATLERR</sequence>
<gene>
    <name evidence="2" type="ORF">TRSC58_04435</name>
</gene>
<evidence type="ECO:0000313" key="2">
    <source>
        <dbReference type="EMBL" id="ESL07872.1"/>
    </source>
</evidence>
<protein>
    <submittedName>
        <fullName evidence="2">Glutaredoxin</fullName>
    </submittedName>
</protein>
<name>A0A061J3I6_TRYRA</name>
<dbReference type="InterPro" id="IPR002109">
    <property type="entry name" value="Glutaredoxin"/>
</dbReference>
<dbReference type="PANTHER" id="PTHR45694:SF3">
    <property type="entry name" value="PUTATIVE-RELATED"/>
    <property type="match status" value="1"/>
</dbReference>
<accession>A0A061J3I6</accession>
<dbReference type="InterPro" id="IPR036249">
    <property type="entry name" value="Thioredoxin-like_sf"/>
</dbReference>